<gene>
    <name evidence="1" type="ORF">BJF96_g1465</name>
</gene>
<accession>A0AA44WQ60</accession>
<reference evidence="1 2" key="1">
    <citation type="submission" date="2017-12" db="EMBL/GenBank/DDBJ databases">
        <title>Comparative genomics yields insights into virulence evolution of Verticillium dahliae.</title>
        <authorList>
            <person name="Fan R."/>
            <person name="Armitage A.D."/>
            <person name="Cascant-Lopez E."/>
            <person name="Sobczyk M."/>
            <person name="Cockerton H.M."/>
            <person name="Harrison R.J."/>
        </authorList>
    </citation>
    <scope>NUCLEOTIDE SEQUENCE [LARGE SCALE GENOMIC DNA]</scope>
    <source>
        <strain evidence="1 2">12008</strain>
    </source>
</reference>
<sequence length="31" mass="3332">MMLHPKRLLLPCMPPAIAAISLTESNTHASS</sequence>
<dbReference type="Proteomes" id="UP000236305">
    <property type="component" value="Unassembled WGS sequence"/>
</dbReference>
<dbReference type="EMBL" id="MPSH01000003">
    <property type="protein sequence ID" value="PNH35573.1"/>
    <property type="molecule type" value="Genomic_DNA"/>
</dbReference>
<organism evidence="1 2">
    <name type="scientific">Verticillium dahliae</name>
    <name type="common">Verticillium wilt</name>
    <dbReference type="NCBI Taxonomy" id="27337"/>
    <lineage>
        <taxon>Eukaryota</taxon>
        <taxon>Fungi</taxon>
        <taxon>Dikarya</taxon>
        <taxon>Ascomycota</taxon>
        <taxon>Pezizomycotina</taxon>
        <taxon>Sordariomycetes</taxon>
        <taxon>Hypocreomycetidae</taxon>
        <taxon>Glomerellales</taxon>
        <taxon>Plectosphaerellaceae</taxon>
        <taxon>Verticillium</taxon>
    </lineage>
</organism>
<proteinExistence type="predicted"/>
<evidence type="ECO:0000313" key="2">
    <source>
        <dbReference type="Proteomes" id="UP000236305"/>
    </source>
</evidence>
<dbReference type="AlphaFoldDB" id="A0AA44WQ60"/>
<evidence type="ECO:0000313" key="1">
    <source>
        <dbReference type="EMBL" id="PNH35573.1"/>
    </source>
</evidence>
<protein>
    <submittedName>
        <fullName evidence="1">Uncharacterized protein</fullName>
    </submittedName>
</protein>
<comment type="caution">
    <text evidence="1">The sequence shown here is derived from an EMBL/GenBank/DDBJ whole genome shotgun (WGS) entry which is preliminary data.</text>
</comment>
<name>A0AA44WQ60_VERDA</name>